<dbReference type="AlphaFoldDB" id="A0A2P6NBQ0"/>
<organism evidence="1 2">
    <name type="scientific">Planoprotostelium fungivorum</name>
    <dbReference type="NCBI Taxonomy" id="1890364"/>
    <lineage>
        <taxon>Eukaryota</taxon>
        <taxon>Amoebozoa</taxon>
        <taxon>Evosea</taxon>
        <taxon>Variosea</taxon>
        <taxon>Cavosteliida</taxon>
        <taxon>Cavosteliaceae</taxon>
        <taxon>Planoprotostelium</taxon>
    </lineage>
</organism>
<evidence type="ECO:0000313" key="2">
    <source>
        <dbReference type="Proteomes" id="UP000241769"/>
    </source>
</evidence>
<dbReference type="Proteomes" id="UP000241769">
    <property type="component" value="Unassembled WGS sequence"/>
</dbReference>
<proteinExistence type="predicted"/>
<dbReference type="EMBL" id="MDYQ01000126">
    <property type="protein sequence ID" value="PRP81394.1"/>
    <property type="molecule type" value="Genomic_DNA"/>
</dbReference>
<gene>
    <name evidence="1" type="ORF">PROFUN_11015</name>
</gene>
<name>A0A2P6NBQ0_9EUKA</name>
<sequence length="122" mass="13780">MSQSQPELLRIKNMPKERERTEFSVDTRHCNRTKLSSFRAVRSNTVCGSSPVYHSALYALYIFVDLGTKTRRYRTTVTSTSGYGTSSVGVAAVSLSNSDFLQTSKLEIYAECDEKKMRHKIA</sequence>
<dbReference type="InParanoid" id="A0A2P6NBQ0"/>
<accession>A0A2P6NBQ0</accession>
<keyword evidence="2" id="KW-1185">Reference proteome</keyword>
<comment type="caution">
    <text evidence="1">The sequence shown here is derived from an EMBL/GenBank/DDBJ whole genome shotgun (WGS) entry which is preliminary data.</text>
</comment>
<reference evidence="1 2" key="1">
    <citation type="journal article" date="2018" name="Genome Biol. Evol.">
        <title>Multiple Roots of Fruiting Body Formation in Amoebozoa.</title>
        <authorList>
            <person name="Hillmann F."/>
            <person name="Forbes G."/>
            <person name="Novohradska S."/>
            <person name="Ferling I."/>
            <person name="Riege K."/>
            <person name="Groth M."/>
            <person name="Westermann M."/>
            <person name="Marz M."/>
            <person name="Spaller T."/>
            <person name="Winckler T."/>
            <person name="Schaap P."/>
            <person name="Glockner G."/>
        </authorList>
    </citation>
    <scope>NUCLEOTIDE SEQUENCE [LARGE SCALE GENOMIC DNA]</scope>
    <source>
        <strain evidence="1 2">Jena</strain>
    </source>
</reference>
<evidence type="ECO:0000313" key="1">
    <source>
        <dbReference type="EMBL" id="PRP81394.1"/>
    </source>
</evidence>
<protein>
    <submittedName>
        <fullName evidence="1">Uncharacterized protein</fullName>
    </submittedName>
</protein>